<dbReference type="CDD" id="cd21151">
    <property type="entry name" value="PUA_Nip7-like"/>
    <property type="match status" value="1"/>
</dbReference>
<comment type="subcellular location">
    <subcellularLocation>
        <location evidence="1">Nucleus</location>
        <location evidence="1">Nucleolus</location>
    </subcellularLocation>
</comment>
<dbReference type="InterPro" id="IPR055359">
    <property type="entry name" value="Nip7_N_euk"/>
</dbReference>
<dbReference type="AlphaFoldDB" id="A0AAV5DJM5"/>
<dbReference type="GO" id="GO:0042254">
    <property type="term" value="P:ribosome biogenesis"/>
    <property type="evidence" value="ECO:0007669"/>
    <property type="project" value="UniProtKB-KW"/>
</dbReference>
<sequence>MRRRVGQDADQILKPTIYQASFAGLRLLFGRFRDKRWEQVKSQKNPKPPFPNLHRRSAPNPPPPSTAAAVVVATMRPLDEKETTMVFEKLFKFTGPNLKHLLERPAVEGPDPEPGRYCLRLHKNRVYYASEALVRRATAIARPRLAGVGTPIGKFTHHGSFHLTVHALDLLAAHARRRVWLKPDTERSFLFGNSVPKSSLARITENTKSGDGVVVMSMSDVPLGFGVAARSAQDCRKADTNAVVVLHQADAGEYLRKEEELM</sequence>
<evidence type="ECO:0000313" key="8">
    <source>
        <dbReference type="EMBL" id="GJN10727.1"/>
    </source>
</evidence>
<evidence type="ECO:0000256" key="1">
    <source>
        <dbReference type="ARBA" id="ARBA00004604"/>
    </source>
</evidence>
<feature type="domain" description="PUA" evidence="7">
    <location>
        <begin position="177"/>
        <end position="252"/>
    </location>
</feature>
<evidence type="ECO:0000259" key="7">
    <source>
        <dbReference type="SMART" id="SM00359"/>
    </source>
</evidence>
<dbReference type="GO" id="GO:0005730">
    <property type="term" value="C:nucleolus"/>
    <property type="evidence" value="ECO:0007669"/>
    <property type="project" value="UniProtKB-SubCell"/>
</dbReference>
<dbReference type="CDD" id="cd21146">
    <property type="entry name" value="Nip7_N_euk"/>
    <property type="match status" value="1"/>
</dbReference>
<dbReference type="SMART" id="SM00359">
    <property type="entry name" value="PUA"/>
    <property type="match status" value="1"/>
</dbReference>
<dbReference type="Gene3D" id="3.10.450.220">
    <property type="match status" value="1"/>
</dbReference>
<keyword evidence="5" id="KW-0539">Nucleus</keyword>
<evidence type="ECO:0000256" key="4">
    <source>
        <dbReference type="ARBA" id="ARBA00022884"/>
    </source>
</evidence>
<evidence type="ECO:0000256" key="3">
    <source>
        <dbReference type="ARBA" id="ARBA00022517"/>
    </source>
</evidence>
<dbReference type="Gene3D" id="2.30.130.10">
    <property type="entry name" value="PUA domain"/>
    <property type="match status" value="1"/>
</dbReference>
<dbReference type="Pfam" id="PF17833">
    <property type="entry name" value="pre-PUA_NIP7"/>
    <property type="match status" value="1"/>
</dbReference>
<reference evidence="8" key="2">
    <citation type="submission" date="2021-12" db="EMBL/GenBank/DDBJ databases">
        <title>Resequencing data analysis of finger millet.</title>
        <authorList>
            <person name="Hatakeyama M."/>
            <person name="Aluri S."/>
            <person name="Balachadran M.T."/>
            <person name="Sivarajan S.R."/>
            <person name="Poveda L."/>
            <person name="Shimizu-Inatsugi R."/>
            <person name="Schlapbach R."/>
            <person name="Sreeman S.M."/>
            <person name="Shimizu K.K."/>
        </authorList>
    </citation>
    <scope>NUCLEOTIDE SEQUENCE</scope>
</reference>
<dbReference type="FunFam" id="2.30.130.10:FF:000002">
    <property type="entry name" value="60S ribosome subunit biogenesis protein NIP7 homolog"/>
    <property type="match status" value="1"/>
</dbReference>
<dbReference type="InterPro" id="IPR015947">
    <property type="entry name" value="PUA-like_sf"/>
</dbReference>
<dbReference type="GO" id="GO:0003723">
    <property type="term" value="F:RNA binding"/>
    <property type="evidence" value="ECO:0007669"/>
    <property type="project" value="UniProtKB-KW"/>
</dbReference>
<proteinExistence type="inferred from homology"/>
<keyword evidence="9" id="KW-1185">Reference proteome</keyword>
<dbReference type="InterPro" id="IPR036974">
    <property type="entry name" value="PUA_sf"/>
</dbReference>
<name>A0AAV5DJM5_ELECO</name>
<evidence type="ECO:0000256" key="6">
    <source>
        <dbReference type="SAM" id="MobiDB-lite"/>
    </source>
</evidence>
<dbReference type="InterPro" id="IPR040598">
    <property type="entry name" value="NIP7_N"/>
</dbReference>
<dbReference type="Pfam" id="PF03657">
    <property type="entry name" value="UPF0113"/>
    <property type="match status" value="1"/>
</dbReference>
<evidence type="ECO:0000256" key="2">
    <source>
        <dbReference type="ARBA" id="ARBA00009895"/>
    </source>
</evidence>
<dbReference type="SUPFAM" id="SSF88697">
    <property type="entry name" value="PUA domain-like"/>
    <property type="match status" value="1"/>
</dbReference>
<accession>A0AAV5DJM5</accession>
<dbReference type="FunFam" id="3.10.450.220:FF:000001">
    <property type="entry name" value="60S ribosome subunit biogenesis protein NIP7 homolog"/>
    <property type="match status" value="1"/>
</dbReference>
<keyword evidence="4" id="KW-0694">RNA-binding</keyword>
<dbReference type="PANTHER" id="PTHR23415">
    <property type="entry name" value="CYCLIN-DEPENDENT KINASES REGULATORY SUBUNIT/60S RIBOSOME SUBUNIT BIOGENESIS PROTEIN NIP7"/>
    <property type="match status" value="1"/>
</dbReference>
<organism evidence="8 9">
    <name type="scientific">Eleusine coracana subsp. coracana</name>
    <dbReference type="NCBI Taxonomy" id="191504"/>
    <lineage>
        <taxon>Eukaryota</taxon>
        <taxon>Viridiplantae</taxon>
        <taxon>Streptophyta</taxon>
        <taxon>Embryophyta</taxon>
        <taxon>Tracheophyta</taxon>
        <taxon>Spermatophyta</taxon>
        <taxon>Magnoliopsida</taxon>
        <taxon>Liliopsida</taxon>
        <taxon>Poales</taxon>
        <taxon>Poaceae</taxon>
        <taxon>PACMAD clade</taxon>
        <taxon>Chloridoideae</taxon>
        <taxon>Cynodonteae</taxon>
        <taxon>Eleusininae</taxon>
        <taxon>Eleusine</taxon>
    </lineage>
</organism>
<reference evidence="8" key="1">
    <citation type="journal article" date="2018" name="DNA Res.">
        <title>Multiple hybrid de novo genome assembly of finger millet, an orphan allotetraploid crop.</title>
        <authorList>
            <person name="Hatakeyama M."/>
            <person name="Aluri S."/>
            <person name="Balachadran M.T."/>
            <person name="Sivarajan S.R."/>
            <person name="Patrignani A."/>
            <person name="Gruter S."/>
            <person name="Poveda L."/>
            <person name="Shimizu-Inatsugi R."/>
            <person name="Baeten J."/>
            <person name="Francoijs K.J."/>
            <person name="Nataraja K.N."/>
            <person name="Reddy Y.A.N."/>
            <person name="Phadnis S."/>
            <person name="Ravikumar R.L."/>
            <person name="Schlapbach R."/>
            <person name="Sreeman S.M."/>
            <person name="Shimizu K.K."/>
        </authorList>
    </citation>
    <scope>NUCLEOTIDE SEQUENCE</scope>
</reference>
<evidence type="ECO:0000256" key="5">
    <source>
        <dbReference type="ARBA" id="ARBA00023242"/>
    </source>
</evidence>
<dbReference type="Proteomes" id="UP001054889">
    <property type="component" value="Unassembled WGS sequence"/>
</dbReference>
<dbReference type="PROSITE" id="PS50890">
    <property type="entry name" value="PUA"/>
    <property type="match status" value="1"/>
</dbReference>
<protein>
    <recommendedName>
        <fullName evidence="7">PUA domain-containing protein</fullName>
    </recommendedName>
</protein>
<dbReference type="EMBL" id="BQKI01000018">
    <property type="protein sequence ID" value="GJN10727.1"/>
    <property type="molecule type" value="Genomic_DNA"/>
</dbReference>
<dbReference type="SUPFAM" id="SSF88802">
    <property type="entry name" value="Pre-PUA domain"/>
    <property type="match status" value="1"/>
</dbReference>
<dbReference type="InterPro" id="IPR002478">
    <property type="entry name" value="PUA"/>
</dbReference>
<comment type="caution">
    <text evidence="8">The sequence shown here is derived from an EMBL/GenBank/DDBJ whole genome shotgun (WGS) entry which is preliminary data.</text>
</comment>
<gene>
    <name evidence="8" type="primary">ga28845</name>
    <name evidence="8" type="ORF">PR202_ga28845</name>
</gene>
<comment type="similarity">
    <text evidence="2">Belongs to the NIP7 family.</text>
</comment>
<feature type="region of interest" description="Disordered" evidence="6">
    <location>
        <begin position="39"/>
        <end position="67"/>
    </location>
</feature>
<evidence type="ECO:0000313" key="9">
    <source>
        <dbReference type="Proteomes" id="UP001054889"/>
    </source>
</evidence>
<keyword evidence="3" id="KW-0690">Ribosome biogenesis</keyword>
<dbReference type="InterPro" id="IPR005155">
    <property type="entry name" value="UPF0113_PUA"/>
</dbReference>